<feature type="compositionally biased region" description="Low complexity" evidence="1">
    <location>
        <begin position="80"/>
        <end position="91"/>
    </location>
</feature>
<dbReference type="RefSeq" id="XP_003743496.1">
    <property type="nucleotide sequence ID" value="XM_003743448.1"/>
</dbReference>
<reference evidence="4" key="1">
    <citation type="submission" date="2025-08" db="UniProtKB">
        <authorList>
            <consortium name="RefSeq"/>
        </authorList>
    </citation>
    <scope>IDENTIFICATION</scope>
</reference>
<gene>
    <name evidence="4" type="primary">LOC100904228</name>
</gene>
<keyword evidence="3" id="KW-1185">Reference proteome</keyword>
<dbReference type="KEGG" id="goe:100904228"/>
<feature type="chain" id="PRO_5042548773" evidence="2">
    <location>
        <begin position="19"/>
        <end position="332"/>
    </location>
</feature>
<accession>A0AAJ6VXG6</accession>
<evidence type="ECO:0000256" key="2">
    <source>
        <dbReference type="SAM" id="SignalP"/>
    </source>
</evidence>
<sequence>MFPSRVLLVLVAVTGCLTEDIVPVRTGGGPTPRPGGSRRKDPTADLPDLSRDELLAILDLIEKSGDSKPGARTVPPQYPPTTAAPLYPAIPDDIRGPSAPTSMPSNGPAHTPTVAPYNRPTASPPTDFSPVAPPNYPAPIAPPMPASTTPKPKKSFFDKVIGGVLKIVAPQNPSDTAKASPGALLNGLLSQLQNAQQSNPGQGNPPPASSGNVLNNLLNRLQGQNSEGSQFVTNLIQTLQSNRGPSAAQGQPSGTPAHGQSAGEQLFSSLLKSLSQGQQGQNGQSSGSNFAEMLQRQIFNRNGDSSSSSDKKNPADLLFEGFRQVLQPTRTQ</sequence>
<keyword evidence="2" id="KW-0732">Signal</keyword>
<dbReference type="PROSITE" id="PS51257">
    <property type="entry name" value="PROKAR_LIPOPROTEIN"/>
    <property type="match status" value="1"/>
</dbReference>
<evidence type="ECO:0000313" key="4">
    <source>
        <dbReference type="RefSeq" id="XP_003743496.1"/>
    </source>
</evidence>
<feature type="compositionally biased region" description="Low complexity" evidence="1">
    <location>
        <begin position="265"/>
        <end position="288"/>
    </location>
</feature>
<feature type="compositionally biased region" description="Basic and acidic residues" evidence="1">
    <location>
        <begin position="38"/>
        <end position="50"/>
    </location>
</feature>
<feature type="region of interest" description="Disordered" evidence="1">
    <location>
        <begin position="195"/>
        <end position="214"/>
    </location>
</feature>
<organism evidence="3 4">
    <name type="scientific">Galendromus occidentalis</name>
    <name type="common">western predatory mite</name>
    <dbReference type="NCBI Taxonomy" id="34638"/>
    <lineage>
        <taxon>Eukaryota</taxon>
        <taxon>Metazoa</taxon>
        <taxon>Ecdysozoa</taxon>
        <taxon>Arthropoda</taxon>
        <taxon>Chelicerata</taxon>
        <taxon>Arachnida</taxon>
        <taxon>Acari</taxon>
        <taxon>Parasitiformes</taxon>
        <taxon>Mesostigmata</taxon>
        <taxon>Gamasina</taxon>
        <taxon>Phytoseioidea</taxon>
        <taxon>Phytoseiidae</taxon>
        <taxon>Typhlodrominae</taxon>
        <taxon>Galendromus</taxon>
    </lineage>
</organism>
<evidence type="ECO:0000313" key="3">
    <source>
        <dbReference type="Proteomes" id="UP000694867"/>
    </source>
</evidence>
<feature type="signal peptide" evidence="2">
    <location>
        <begin position="1"/>
        <end position="18"/>
    </location>
</feature>
<dbReference type="AlphaFoldDB" id="A0AAJ6VXG6"/>
<feature type="region of interest" description="Disordered" evidence="1">
    <location>
        <begin position="21"/>
        <end position="50"/>
    </location>
</feature>
<proteinExistence type="predicted"/>
<feature type="region of interest" description="Disordered" evidence="1">
    <location>
        <begin position="241"/>
        <end position="332"/>
    </location>
</feature>
<dbReference type="Proteomes" id="UP000694867">
    <property type="component" value="Unplaced"/>
</dbReference>
<feature type="region of interest" description="Disordered" evidence="1">
    <location>
        <begin position="62"/>
        <end position="127"/>
    </location>
</feature>
<dbReference type="GeneID" id="100904228"/>
<feature type="compositionally biased region" description="Polar residues" evidence="1">
    <location>
        <begin position="241"/>
        <end position="254"/>
    </location>
</feature>
<protein>
    <submittedName>
        <fullName evidence="4">Protein enabled homolog</fullName>
    </submittedName>
</protein>
<name>A0AAJ6VXG6_9ACAR</name>
<evidence type="ECO:0000256" key="1">
    <source>
        <dbReference type="SAM" id="MobiDB-lite"/>
    </source>
</evidence>